<keyword evidence="3" id="KW-1185">Reference proteome</keyword>
<proteinExistence type="predicted"/>
<gene>
    <name evidence="2" type="ORF">HLPCO_003087</name>
</gene>
<dbReference type="Pfam" id="PF13673">
    <property type="entry name" value="Acetyltransf_10"/>
    <property type="match status" value="1"/>
</dbReference>
<feature type="domain" description="N-acetyltransferase" evidence="1">
    <location>
        <begin position="43"/>
        <end position="155"/>
    </location>
</feature>
<dbReference type="AlphaFoldDB" id="U2E6S8"/>
<dbReference type="EMBL" id="AFNU02000023">
    <property type="protein sequence ID" value="ERJ10923.1"/>
    <property type="molecule type" value="Genomic_DNA"/>
</dbReference>
<dbReference type="InterPro" id="IPR000182">
    <property type="entry name" value="GNAT_dom"/>
</dbReference>
<dbReference type="Proteomes" id="UP000005707">
    <property type="component" value="Unassembled WGS sequence"/>
</dbReference>
<dbReference type="RefSeq" id="WP_008824706.1">
    <property type="nucleotide sequence ID" value="NZ_AFNU02000023.1"/>
</dbReference>
<evidence type="ECO:0000259" key="1">
    <source>
        <dbReference type="Pfam" id="PF13673"/>
    </source>
</evidence>
<protein>
    <submittedName>
        <fullName evidence="2">N-acetyltransferase GCN5 protein</fullName>
    </submittedName>
</protein>
<organism evidence="2 3">
    <name type="scientific">Haloplasma contractile SSD-17B</name>
    <dbReference type="NCBI Taxonomy" id="1033810"/>
    <lineage>
        <taxon>Bacteria</taxon>
        <taxon>Bacillati</taxon>
        <taxon>Mycoplasmatota</taxon>
        <taxon>Mollicutes</taxon>
        <taxon>Haloplasmatales</taxon>
        <taxon>Haloplasmataceae</taxon>
        <taxon>Haloplasma</taxon>
    </lineage>
</organism>
<dbReference type="GO" id="GO:0016747">
    <property type="term" value="F:acyltransferase activity, transferring groups other than amino-acyl groups"/>
    <property type="evidence" value="ECO:0007669"/>
    <property type="project" value="InterPro"/>
</dbReference>
<evidence type="ECO:0000313" key="3">
    <source>
        <dbReference type="Proteomes" id="UP000005707"/>
    </source>
</evidence>
<comment type="caution">
    <text evidence="2">The sequence shown here is derived from an EMBL/GenBank/DDBJ whole genome shotgun (WGS) entry which is preliminary data.</text>
</comment>
<dbReference type="InParanoid" id="U2E6S8"/>
<reference evidence="2 3" key="1">
    <citation type="journal article" date="2011" name="J. Bacteriol.">
        <title>Genome sequence of Haloplasma contractile, an unusual contractile bacterium from a deep-sea anoxic brine lake.</title>
        <authorList>
            <person name="Antunes A."/>
            <person name="Alam I."/>
            <person name="El Dorry H."/>
            <person name="Siam R."/>
            <person name="Robertson A."/>
            <person name="Bajic V.B."/>
            <person name="Stingl U."/>
        </authorList>
    </citation>
    <scope>NUCLEOTIDE SEQUENCE [LARGE SCALE GENOMIC DNA]</scope>
    <source>
        <strain evidence="2 3">SSD-17B</strain>
    </source>
</reference>
<dbReference type="eggNOG" id="ENOG502ZEXB">
    <property type="taxonomic scope" value="Bacteria"/>
</dbReference>
<evidence type="ECO:0000313" key="2">
    <source>
        <dbReference type="EMBL" id="ERJ10923.1"/>
    </source>
</evidence>
<reference evidence="2 3" key="2">
    <citation type="journal article" date="2013" name="PLoS ONE">
        <title>INDIGO - INtegrated Data Warehouse of MIcrobial GenOmes with Examples from the Red Sea Extremophiles.</title>
        <authorList>
            <person name="Alam I."/>
            <person name="Antunes A."/>
            <person name="Kamau A.A."/>
            <person name="Ba Alawi W."/>
            <person name="Kalkatawi M."/>
            <person name="Stingl U."/>
            <person name="Bajic V.B."/>
        </authorList>
    </citation>
    <scope>NUCLEOTIDE SEQUENCE [LARGE SCALE GENOMIC DNA]</scope>
    <source>
        <strain evidence="2 3">SSD-17B</strain>
    </source>
</reference>
<sequence>MYDIHKVKKKDKPTWIRLSSEYDDYVRELVPDLTEWYEGNETDISYDKYMNAKIEKGEAFMVKDKKTNKCLGIVAFSKKNNRITYLAVSHQADFFPVGELLMKLALSQLSTENEIAINVIKSKAEHIKKEKELITSHGFKSSSCTLENGVPVLKMILFATT</sequence>
<name>U2E6S8_9MOLU</name>
<accession>U2E6S8</accession>